<sequence length="43" mass="4892">QNFRFAAPLADRFYVMEHGQIVERFAAAELQAKMPVLNELLGV</sequence>
<comment type="caution">
    <text evidence="1">The sequence shown here is derived from an EMBL/GenBank/DDBJ whole genome shotgun (WGS) entry which is preliminary data.</text>
</comment>
<dbReference type="Proteomes" id="UP000318943">
    <property type="component" value="Unassembled WGS sequence"/>
</dbReference>
<evidence type="ECO:0000313" key="3">
    <source>
        <dbReference type="Proteomes" id="UP000318943"/>
    </source>
</evidence>
<gene>
    <name evidence="2" type="ORF">FGG12_28180</name>
    <name evidence="1" type="ORF">FGG12_28415</name>
</gene>
<keyword evidence="1" id="KW-0547">Nucleotide-binding</keyword>
<feature type="non-terminal residue" evidence="1">
    <location>
        <position position="1"/>
    </location>
</feature>
<keyword evidence="3" id="KW-1185">Reference proteome</keyword>
<protein>
    <submittedName>
        <fullName evidence="1">ABC transporter ATP-binding protein</fullName>
    </submittedName>
</protein>
<dbReference type="EMBL" id="VCIZ01000030">
    <property type="protein sequence ID" value="TSP09267.1"/>
    <property type="molecule type" value="Genomic_DNA"/>
</dbReference>
<accession>A0ABY3EEH9</accession>
<proteinExistence type="predicted"/>
<organism evidence="1 3">
    <name type="scientific">Cupriavidus campinensis</name>
    <dbReference type="NCBI Taxonomy" id="151783"/>
    <lineage>
        <taxon>Bacteria</taxon>
        <taxon>Pseudomonadati</taxon>
        <taxon>Pseudomonadota</taxon>
        <taxon>Betaproteobacteria</taxon>
        <taxon>Burkholderiales</taxon>
        <taxon>Burkholderiaceae</taxon>
        <taxon>Cupriavidus</taxon>
    </lineage>
</organism>
<dbReference type="EMBL" id="VCIZ01000029">
    <property type="protein sequence ID" value="TSP09300.1"/>
    <property type="molecule type" value="Genomic_DNA"/>
</dbReference>
<name>A0ABY3EEH9_9BURK</name>
<evidence type="ECO:0000313" key="2">
    <source>
        <dbReference type="EMBL" id="TSP09300.1"/>
    </source>
</evidence>
<reference evidence="1 3" key="1">
    <citation type="submission" date="2019-05" db="EMBL/GenBank/DDBJ databases">
        <title>Whole genome sequence analysis of Cupriavidus campinensis S14E4C strain.</title>
        <authorList>
            <person name="Abbaszade G."/>
            <person name="Szabo A."/>
            <person name="Toumi M."/>
            <person name="Toth E."/>
        </authorList>
    </citation>
    <scope>NUCLEOTIDE SEQUENCE [LARGE SCALE GENOMIC DNA]</scope>
    <source>
        <strain evidence="1 3">S14E4C</strain>
    </source>
</reference>
<dbReference type="GO" id="GO:0005524">
    <property type="term" value="F:ATP binding"/>
    <property type="evidence" value="ECO:0007669"/>
    <property type="project" value="UniProtKB-KW"/>
</dbReference>
<evidence type="ECO:0000313" key="1">
    <source>
        <dbReference type="EMBL" id="TSP09267.1"/>
    </source>
</evidence>
<keyword evidence="1" id="KW-0067">ATP-binding</keyword>